<evidence type="ECO:0000256" key="1">
    <source>
        <dbReference type="ARBA" id="ARBA00008693"/>
    </source>
</evidence>
<dbReference type="Proteomes" id="UP000242875">
    <property type="component" value="Unassembled WGS sequence"/>
</dbReference>
<evidence type="ECO:0000256" key="3">
    <source>
        <dbReference type="ARBA" id="ARBA00022702"/>
    </source>
</evidence>
<organism evidence="5 6">
    <name type="scientific">Bifiguratus adelaidae</name>
    <dbReference type="NCBI Taxonomy" id="1938954"/>
    <lineage>
        <taxon>Eukaryota</taxon>
        <taxon>Fungi</taxon>
        <taxon>Fungi incertae sedis</taxon>
        <taxon>Mucoromycota</taxon>
        <taxon>Mucoromycotina</taxon>
        <taxon>Endogonomycetes</taxon>
        <taxon>Endogonales</taxon>
        <taxon>Endogonales incertae sedis</taxon>
        <taxon>Bifiguratus</taxon>
    </lineage>
</organism>
<dbReference type="EMBL" id="MVBO01000004">
    <property type="protein sequence ID" value="OZJ06316.1"/>
    <property type="molecule type" value="Genomic_DNA"/>
</dbReference>
<comment type="caution">
    <text evidence="5">The sequence shown here is derived from an EMBL/GenBank/DDBJ whole genome shotgun (WGS) entry which is preliminary data.</text>
</comment>
<dbReference type="OrthoDB" id="2251794at2759"/>
<dbReference type="InterPro" id="IPR004978">
    <property type="entry name" value="Stanniocalcin"/>
</dbReference>
<keyword evidence="6" id="KW-1185">Reference proteome</keyword>
<keyword evidence="4" id="KW-1015">Disulfide bond</keyword>
<comment type="similarity">
    <text evidence="1">Belongs to the stanniocalcin family.</text>
</comment>
<dbReference type="Pfam" id="PF03298">
    <property type="entry name" value="Stanniocalcin"/>
    <property type="match status" value="1"/>
</dbReference>
<dbReference type="GO" id="GO:0005179">
    <property type="term" value="F:hormone activity"/>
    <property type="evidence" value="ECO:0007669"/>
    <property type="project" value="UniProtKB-KW"/>
</dbReference>
<dbReference type="PANTHER" id="PTHR11245">
    <property type="entry name" value="STANNIOCALCIN"/>
    <property type="match status" value="1"/>
</dbReference>
<reference evidence="5 6" key="1">
    <citation type="journal article" date="2017" name="Mycologia">
        <title>Bifiguratus adelaidae, gen. et sp. nov., a new member of Mucoromycotina in endophytic and soil-dwelling habitats.</title>
        <authorList>
            <person name="Torres-Cruz T.J."/>
            <person name="Billingsley Tobias T.L."/>
            <person name="Almatruk M."/>
            <person name="Hesse C."/>
            <person name="Kuske C.R."/>
            <person name="Desiro A."/>
            <person name="Benucci G.M."/>
            <person name="Bonito G."/>
            <person name="Stajich J.E."/>
            <person name="Dunlap C."/>
            <person name="Arnold A.E."/>
            <person name="Porras-Alfaro A."/>
        </authorList>
    </citation>
    <scope>NUCLEOTIDE SEQUENCE [LARGE SCALE GENOMIC DNA]</scope>
    <source>
        <strain evidence="5 6">AZ0501</strain>
    </source>
</reference>
<name>A0A261Y6Q9_9FUNG</name>
<dbReference type="PANTHER" id="PTHR11245:SF6">
    <property type="entry name" value="DUF19 DOMAIN-CONTAINING PROTEIN"/>
    <property type="match status" value="1"/>
</dbReference>
<sequence>MVAPNEALNTSCAQRKFLPFSPLDRRTDEFHLSTMRLLNLWALLVLKFLSSVAGCSAAFHLGEPAAKALVARSNTTVSICSTCTPSLTSCDFYSCLEDQYHCGPNGYPIGYGLKYCEKYTANADKFSTQGQQWIDNVRLCLQQDLLKDANCNSNCTAVNDDAFASHAGCYIQSGLCSLPPTDWIAIEETIGFLTIFETWNAFKEALDAAGACAELIAMGNTLVATGQWQ</sequence>
<dbReference type="AlphaFoldDB" id="A0A261Y6Q9"/>
<evidence type="ECO:0000313" key="5">
    <source>
        <dbReference type="EMBL" id="OZJ06316.1"/>
    </source>
</evidence>
<keyword evidence="3" id="KW-0372">Hormone</keyword>
<evidence type="ECO:0000256" key="4">
    <source>
        <dbReference type="ARBA" id="ARBA00023157"/>
    </source>
</evidence>
<dbReference type="GO" id="GO:0006874">
    <property type="term" value="P:intracellular calcium ion homeostasis"/>
    <property type="evidence" value="ECO:0007669"/>
    <property type="project" value="TreeGrafter"/>
</dbReference>
<evidence type="ECO:0000256" key="2">
    <source>
        <dbReference type="ARBA" id="ARBA00011748"/>
    </source>
</evidence>
<proteinExistence type="inferred from homology"/>
<dbReference type="GO" id="GO:0005615">
    <property type="term" value="C:extracellular space"/>
    <property type="evidence" value="ECO:0007669"/>
    <property type="project" value="TreeGrafter"/>
</dbReference>
<evidence type="ECO:0000313" key="6">
    <source>
        <dbReference type="Proteomes" id="UP000242875"/>
    </source>
</evidence>
<gene>
    <name evidence="5" type="ORF">BZG36_00725</name>
</gene>
<comment type="subunit">
    <text evidence="2">Homodimer; disulfide-linked.</text>
</comment>
<accession>A0A261Y6Q9</accession>
<protein>
    <submittedName>
        <fullName evidence="5">Uncharacterized protein</fullName>
    </submittedName>
</protein>